<dbReference type="Pfam" id="PF18809">
    <property type="entry name" value="PBECR1"/>
    <property type="match status" value="1"/>
</dbReference>
<reference evidence="3 4" key="1">
    <citation type="journal article" date="2017" name="Genome Biol. Evol.">
        <title>Comparative Genomic Analysis Identifies a Campylobacter Clade Deficient in Selenium Metabolism.</title>
        <authorList>
            <person name="Miller W.G."/>
            <person name="Yee E."/>
            <person name="Lopes B.S."/>
            <person name="Chapman M.H."/>
            <person name="Huynh S."/>
            <person name="Bono J.L."/>
            <person name="Parker C.T."/>
            <person name="Strachan N.J.C."/>
            <person name="Forbes K.J."/>
        </authorList>
    </citation>
    <scope>NUCLEOTIDE SEQUENCE [LARGE SCALE GENOMIC DNA]</scope>
    <source>
        <strain evidence="3 4">RM9261</strain>
    </source>
</reference>
<feature type="region of interest" description="Disordered" evidence="1">
    <location>
        <begin position="775"/>
        <end position="803"/>
    </location>
</feature>
<gene>
    <name evidence="3" type="ORF">CVIC9261_07600</name>
</gene>
<feature type="region of interest" description="Disordered" evidence="1">
    <location>
        <begin position="921"/>
        <end position="949"/>
    </location>
</feature>
<feature type="domain" description="Phage-Barnase-EndoU-ColicinE5/D-RelE-like nuclease" evidence="2">
    <location>
        <begin position="1387"/>
        <end position="1492"/>
    </location>
</feature>
<sequence length="1564" mass="173823">MENLYENFKKYANKAYNQVAPLIPFSNANQYNFNPNSNLYQNTKELNIQNDTDILNQQMANYRANQNGTFMLNALTKSDEQKQKDSIDFDNKFIDLATAKGYTPHKAIDKDGKARYAIEKDGVFKEIEPSFLNELKANSYEMLGSLAGVATALPHPLAKTAGVAGKILTPMVGSAVGSGAGAMADTYLNNKSVGENTTAEQLANSFTGGANNDILGAGLATALTSKPAINTLKGTLKVPLEVLDKGLAGVGARHILSQNIGGAETALKANLGGEYEVRNALDSAKDALGADLDNFVSKDLKTINKTSDNRYIQKGIDIANSAINKANETLKGLNIGKADAELLLSALGHENGVKNILDAVANNPQSAQKIAKISSNLNKSFSDSINEQLAKFETQTPKDSFKNSFNQVKQDYADTKDILIKNSNYQSDFKDLNDNLATILSDTQNINTRGVFNALNGGGNLENLLNAKNAINEQLSYIMRADFKSSSDFINQKALSEAKNLIDNEINTALKNDENLINLYKSANGDYATMKNIVDSNLMSQISRDGKTSLEALNAMIKSNDNINGVTLNDFLSSLGAKDRAIAEANIIKGLMEKNSVNGVVDFRALNQSLNSLDFGSEFAKELRSQILNRQALLNNTSDILNALGNKVVKSKSMSQGISTDPLKRAETMKANLIIEKIKPLIPKLGNNEALKLHLNRAILNANGDFKLAIKNIDNIPDGNLPTPTRNLLNEFKEAVKEIEKQVVKADNQPNLSNQANNANIDSLTKQISYLQNALQNQSKDAPTPSPIKQEADSLSEATPNLTQNSIKGDGFVTYPQTATQKYPYNAFLDIEKDLATELNLPQAQIRASLQYLWDNHAKDGMFKNKRDVYNTIKMLIGYQDYAGNSFKNPNMAYIATKTSDNKMSDMVISRDSGGVVHLNKDKKMSQTDKKNLNNEPMAETPKSQRKQQVLGVRMNTSKEHFSSANAQTIPNQTIKQAETIAKDLTADAPSELYKAHRKAQKAKEAPKPQEPKATTAKPTTQEPQAKSEPMATQTTKTKETTQEPTQDTFDILKIDKNISDEQVETLLKEIEDKNLKVNLPLRDEEPLGKALQKDELGYSRKSLLTRALNEQFLKRHKGFIERAKKTQSKAEFQKFLKENKAEVVEYIKDMVINTLRYIDAYGEGYHFTNKSSLRRANDMILSLESGKNFYFYNKAPNKITNPAPKSNYADKLVDGNEAIQGTYKLSDEIKQDLIKSLREFVSTRQNLADNIADMKSRWWHKIKEQERLAPSVLEGDKKANNGYDENLLEALKHEHYLLNQFEKIVKSPQKTSSDLELAKNYYSFLQGDTYTKNALNEISQARQLLEQELNIRPIKEFGTNYAEFYHDGANAIKKLLTQRQGQVAGAFNRQELGDIDLVWGEVTDAIKHKGYGLSHILDKRIAEFMEQGLSKEQAGAKAIELINKLPDIIKNGEIEQNGGRFRIEKDNYVIGLTSEYKGEKRNWIITAFEKGNPQSFTEADFIAKSDNLLANPNKNSTPKEIKSQDQKVEQKAGQYAKWLSQADKIAPQAPDELYKAYDKAKRT</sequence>
<proteinExistence type="predicted"/>
<organism evidence="3 4">
    <name type="scientific">Campylobacter vicugnae</name>
    <dbReference type="NCBI Taxonomy" id="1660076"/>
    <lineage>
        <taxon>Bacteria</taxon>
        <taxon>Pseudomonadati</taxon>
        <taxon>Campylobacterota</taxon>
        <taxon>Epsilonproteobacteria</taxon>
        <taxon>Campylobacterales</taxon>
        <taxon>Campylobacteraceae</taxon>
        <taxon>Campylobacter</taxon>
    </lineage>
</organism>
<dbReference type="GeneID" id="93113963"/>
<feature type="region of interest" description="Disordered" evidence="1">
    <location>
        <begin position="994"/>
        <end position="1049"/>
    </location>
</feature>
<feature type="compositionally biased region" description="Basic and acidic residues" evidence="1">
    <location>
        <begin position="1002"/>
        <end position="1011"/>
    </location>
</feature>
<protein>
    <recommendedName>
        <fullName evidence="2">Phage-Barnase-EndoU-ColicinE5/D-RelE-like nuclease domain-containing protein</fullName>
    </recommendedName>
</protein>
<dbReference type="Proteomes" id="UP001318120">
    <property type="component" value="Chromosome"/>
</dbReference>
<evidence type="ECO:0000313" key="4">
    <source>
        <dbReference type="Proteomes" id="UP001318120"/>
    </source>
</evidence>
<keyword evidence="4" id="KW-1185">Reference proteome</keyword>
<evidence type="ECO:0000256" key="1">
    <source>
        <dbReference type="SAM" id="MobiDB-lite"/>
    </source>
</evidence>
<dbReference type="EMBL" id="CP144916">
    <property type="protein sequence ID" value="WWC41562.1"/>
    <property type="molecule type" value="Genomic_DNA"/>
</dbReference>
<evidence type="ECO:0000313" key="3">
    <source>
        <dbReference type="EMBL" id="WWC41562.1"/>
    </source>
</evidence>
<name>A0ABZ2E7F1_9BACT</name>
<accession>A0ABZ2E7F1</accession>
<feature type="compositionally biased region" description="Basic and acidic residues" evidence="1">
    <location>
        <begin position="921"/>
        <end position="933"/>
    </location>
</feature>
<dbReference type="RefSeq" id="WP_086257311.1">
    <property type="nucleotide sequence ID" value="NZ_CP144916.1"/>
</dbReference>
<evidence type="ECO:0000259" key="2">
    <source>
        <dbReference type="Pfam" id="PF18809"/>
    </source>
</evidence>
<dbReference type="InterPro" id="IPR041092">
    <property type="entry name" value="PBECR1"/>
</dbReference>